<feature type="disulfide bond" evidence="2">
    <location>
        <begin position="1080"/>
        <end position="1089"/>
    </location>
</feature>
<dbReference type="InterPro" id="IPR050952">
    <property type="entry name" value="TRIM-NHL_E3_ligases"/>
</dbReference>
<dbReference type="CDD" id="cd05819">
    <property type="entry name" value="NHL"/>
    <property type="match status" value="3"/>
</dbReference>
<keyword evidence="5" id="KW-0732">Signal</keyword>
<dbReference type="OrthoDB" id="283575at2759"/>
<dbReference type="PROSITE" id="PS00022">
    <property type="entry name" value="EGF_1"/>
    <property type="match status" value="2"/>
</dbReference>
<feature type="domain" description="EGF-like" evidence="6">
    <location>
        <begin position="1092"/>
        <end position="1132"/>
    </location>
</feature>
<dbReference type="EMBL" id="CAJNOJ010000047">
    <property type="protein sequence ID" value="CAF0951667.1"/>
    <property type="molecule type" value="Genomic_DNA"/>
</dbReference>
<feature type="domain" description="EGF-like" evidence="6">
    <location>
        <begin position="1053"/>
        <end position="1090"/>
    </location>
</feature>
<keyword evidence="4" id="KW-1133">Transmembrane helix</keyword>
<dbReference type="GO" id="GO:0008270">
    <property type="term" value="F:zinc ion binding"/>
    <property type="evidence" value="ECO:0007669"/>
    <property type="project" value="UniProtKB-KW"/>
</dbReference>
<feature type="transmembrane region" description="Helical" evidence="4">
    <location>
        <begin position="1148"/>
        <end position="1173"/>
    </location>
</feature>
<feature type="disulfide bond" evidence="2">
    <location>
        <begin position="1041"/>
        <end position="1050"/>
    </location>
</feature>
<accession>A0A814DAL1</accession>
<dbReference type="InterPro" id="IPR000742">
    <property type="entry name" value="EGF"/>
</dbReference>
<dbReference type="CDD" id="cd00054">
    <property type="entry name" value="EGF_CA"/>
    <property type="match status" value="3"/>
</dbReference>
<keyword evidence="1" id="KW-0677">Repeat</keyword>
<dbReference type="Gene3D" id="2.10.25.10">
    <property type="entry name" value="Laminin"/>
    <property type="match status" value="2"/>
</dbReference>
<dbReference type="PROSITE" id="PS51125">
    <property type="entry name" value="NHL"/>
    <property type="match status" value="2"/>
</dbReference>
<evidence type="ECO:0000313" key="7">
    <source>
        <dbReference type="EMBL" id="CAF0951667.1"/>
    </source>
</evidence>
<protein>
    <recommendedName>
        <fullName evidence="6">EGF-like domain-containing protein</fullName>
    </recommendedName>
</protein>
<dbReference type="InterPro" id="IPR011042">
    <property type="entry name" value="6-blade_b-propeller_TolB-like"/>
</dbReference>
<feature type="domain" description="EGF-like" evidence="6">
    <location>
        <begin position="1011"/>
        <end position="1051"/>
    </location>
</feature>
<keyword evidence="2" id="KW-0245">EGF-like domain</keyword>
<feature type="repeat" description="NHL" evidence="3">
    <location>
        <begin position="586"/>
        <end position="629"/>
    </location>
</feature>
<dbReference type="SUPFAM" id="SSF57196">
    <property type="entry name" value="EGF/Laminin"/>
    <property type="match status" value="2"/>
</dbReference>
<evidence type="ECO:0000256" key="5">
    <source>
        <dbReference type="SAM" id="SignalP"/>
    </source>
</evidence>
<dbReference type="PANTHER" id="PTHR24104">
    <property type="entry name" value="E3 UBIQUITIN-PROTEIN LIGASE NHLRC1-RELATED"/>
    <property type="match status" value="1"/>
</dbReference>
<evidence type="ECO:0000256" key="2">
    <source>
        <dbReference type="PROSITE-ProRule" id="PRU00076"/>
    </source>
</evidence>
<evidence type="ECO:0000256" key="4">
    <source>
        <dbReference type="SAM" id="Phobius"/>
    </source>
</evidence>
<dbReference type="PROSITE" id="PS01186">
    <property type="entry name" value="EGF_2"/>
    <property type="match status" value="2"/>
</dbReference>
<dbReference type="AlphaFoldDB" id="A0A814DAL1"/>
<organism evidence="7 8">
    <name type="scientific">Adineta ricciae</name>
    <name type="common">Rotifer</name>
    <dbReference type="NCBI Taxonomy" id="249248"/>
    <lineage>
        <taxon>Eukaryota</taxon>
        <taxon>Metazoa</taxon>
        <taxon>Spiralia</taxon>
        <taxon>Gnathifera</taxon>
        <taxon>Rotifera</taxon>
        <taxon>Eurotatoria</taxon>
        <taxon>Bdelloidea</taxon>
        <taxon>Adinetida</taxon>
        <taxon>Adinetidae</taxon>
        <taxon>Adineta</taxon>
    </lineage>
</organism>
<feature type="chain" id="PRO_5032471880" description="EGF-like domain-containing protein" evidence="5">
    <location>
        <begin position="20"/>
        <end position="1227"/>
    </location>
</feature>
<dbReference type="Gene3D" id="2.120.10.30">
    <property type="entry name" value="TolB, C-terminal domain"/>
    <property type="match status" value="3"/>
</dbReference>
<gene>
    <name evidence="7" type="ORF">EDS130_LOCUS12370</name>
</gene>
<dbReference type="Pfam" id="PF01436">
    <property type="entry name" value="NHL"/>
    <property type="match status" value="3"/>
</dbReference>
<dbReference type="SMART" id="SM00181">
    <property type="entry name" value="EGF"/>
    <property type="match status" value="3"/>
</dbReference>
<dbReference type="InterPro" id="IPR001258">
    <property type="entry name" value="NHL_repeat"/>
</dbReference>
<dbReference type="PANTHER" id="PTHR24104:SF25">
    <property type="entry name" value="PROTEIN LIN-41"/>
    <property type="match status" value="1"/>
</dbReference>
<evidence type="ECO:0000259" key="6">
    <source>
        <dbReference type="PROSITE" id="PS50026"/>
    </source>
</evidence>
<dbReference type="Pfam" id="PF00008">
    <property type="entry name" value="EGF"/>
    <property type="match status" value="1"/>
</dbReference>
<keyword evidence="2" id="KW-1015">Disulfide bond</keyword>
<reference evidence="7" key="1">
    <citation type="submission" date="2021-02" db="EMBL/GenBank/DDBJ databases">
        <authorList>
            <person name="Nowell W R."/>
        </authorList>
    </citation>
    <scope>NUCLEOTIDE SEQUENCE</scope>
</reference>
<keyword evidence="4" id="KW-0812">Transmembrane</keyword>
<evidence type="ECO:0000256" key="1">
    <source>
        <dbReference type="ARBA" id="ARBA00022737"/>
    </source>
</evidence>
<keyword evidence="4" id="KW-0472">Membrane</keyword>
<dbReference type="SUPFAM" id="SSF101898">
    <property type="entry name" value="NHL repeat"/>
    <property type="match status" value="3"/>
</dbReference>
<dbReference type="PROSITE" id="PS50026">
    <property type="entry name" value="EGF_3"/>
    <property type="match status" value="3"/>
</dbReference>
<comment type="caution">
    <text evidence="2">Lacks conserved residue(s) required for the propagation of feature annotation.</text>
</comment>
<feature type="signal peptide" evidence="5">
    <location>
        <begin position="1"/>
        <end position="19"/>
    </location>
</feature>
<feature type="repeat" description="NHL" evidence="3">
    <location>
        <begin position="807"/>
        <end position="843"/>
    </location>
</feature>
<name>A0A814DAL1_ADIRI</name>
<evidence type="ECO:0000256" key="3">
    <source>
        <dbReference type="PROSITE-ProRule" id="PRU00504"/>
    </source>
</evidence>
<dbReference type="Gene3D" id="2.40.10.500">
    <property type="match status" value="1"/>
</dbReference>
<sequence length="1227" mass="136204">MSIINWVILSLIIPLIVNGESTISYNLPKFCTNATWDENATTFAKEPLLHDGRNSIFISVYNIVYATDYNEHRIFLWFQNKTQITEIKPVQNNPYSLFVTINGDIYVAGNNDGKVDKWVLKPQNSTKVAKFSKPCYGLFIDVTDMLYCSVHDHHIVEKVSLNHNENQSSIVAGTSGSPGNTLDKLHSPHGIFVHTNLSLYVADYANSRIQHFLPGQTSGTTVTGNISLNKPTAIILDGDDNLFIADHENNRIVTFGPHGFRCLFGCYMSEGSTAYQLIKPYSLAFDIEGNIYVNDKNNKRIQKFALISNICNESVPSQNTMTTTILSTDPRDTLEETDIRYNQPIFCDFPSWHPDAITFATVSTFGQWSYGIFITTKNTIYIVSETRNMVTILLENSSRPIRIINSTFSNSTSIFVDSNGNVYVSDRGGSGIDVLTLNGTDKIMLSNMTGYCDGLFVDIENNLYCSIGKQNKIVKKSLNTSSSEWETIIGEGAANQSLSDVLHNPNGIHVDNKHTLYVANHNDHSVVSLQMDTLKFKRVAGKEAPGTILLHQPTAVTLDGNGYIFIVDQGNNRIVGSGPHGFRCVVGCFGSAGSTPYQLSRPWTMGFDSYGNIFVTDVNNNRVQKFILATNSCSKYISSANNQILLFLLGLPYNRPKLCPYAAWNPNATTLKTDNIYTQRPFNVFVTSNNTVYALYPWDKRIAIWQNEYNTSINISLTNLEKPFGLFIAIGGDLFVSYTPNSEIVKWALNTVTTISKMNTSGYCVGLFIDINNNIYCSLQGQHQVWRRALNSSNENWTIVAGGSLPGPESHMLSAPGGIFVDAKLNLYVADSGNHRIQCFPPGEKNGTSIVMKRESENITLWKPMGVVLDADSDLYVVDYGGHRIIRSGPNGSRCLVGCSGTSGLDSHKLYQPTMMNFDSYGNMFVVDSYNQSVQKFYLATNSCDPSALIVETSTNIMTTTFTSTSSVQLLDSTTHLITAMQETTVGQSLITFIPKQCNDTSYIGIACNSSSSICISSNPCKNSGTCIDVNNNTLGFVCFCSTGYNGTYCEIDQKPCKPHTCLNHGKCNEASTTTFNCTCADGWQGIHCESLVNYCDLKNITCHSNGICRPLFLNYTCECLGNNYYSGRHCEITSRKITIFTFVSKTFSYIAIIALIVVAMFIIIMDILKYCFGIDPVAAERRKLRREKLLAKRKRVIIQRFTYVNAPSKQLATTIPSITVEHTSVW</sequence>
<proteinExistence type="predicted"/>
<dbReference type="Proteomes" id="UP000663852">
    <property type="component" value="Unassembled WGS sequence"/>
</dbReference>
<comment type="caution">
    <text evidence="7">The sequence shown here is derived from an EMBL/GenBank/DDBJ whole genome shotgun (WGS) entry which is preliminary data.</text>
</comment>
<evidence type="ECO:0000313" key="8">
    <source>
        <dbReference type="Proteomes" id="UP000663852"/>
    </source>
</evidence>